<dbReference type="EMBL" id="FP929003">
    <property type="protein sequence ID" value="CBK43776.1"/>
    <property type="molecule type" value="Genomic_DNA"/>
</dbReference>
<name>D8P8E4_9BACT</name>
<comment type="function">
    <text evidence="9">Nucleotidase that shows phosphatase activity on nucleoside 5'-monophosphates.</text>
</comment>
<dbReference type="GO" id="GO:0008253">
    <property type="term" value="F:5'-nucleotidase activity"/>
    <property type="evidence" value="ECO:0007669"/>
    <property type="project" value="UniProtKB-UniRule"/>
</dbReference>
<dbReference type="FunFam" id="3.40.1210.10:FF:000001">
    <property type="entry name" value="5'/3'-nucleotidase SurE"/>
    <property type="match status" value="1"/>
</dbReference>
<evidence type="ECO:0000256" key="5">
    <source>
        <dbReference type="ARBA" id="ARBA00022490"/>
    </source>
</evidence>
<evidence type="ECO:0000256" key="7">
    <source>
        <dbReference type="ARBA" id="ARBA00022741"/>
    </source>
</evidence>
<protein>
    <recommendedName>
        <fullName evidence="9">5'-nucleotidase SurE</fullName>
        <ecNumber evidence="9">3.1.3.5</ecNumber>
    </recommendedName>
    <alternativeName>
        <fullName evidence="9">Nucleoside 5'-monophosphate phosphohydrolase</fullName>
    </alternativeName>
</protein>
<reference evidence="12 13" key="1">
    <citation type="journal article" date="2010" name="Proc. Natl. Acad. Sci. U.S.A.">
        <title>A Nitrospira metagenome illuminates the physiology and evolution of globally important nitrite-oxidizing bacteria.</title>
        <authorList>
            <person name="Lucker S."/>
            <person name="Wagner M."/>
            <person name="Maixner F."/>
            <person name="Pelletier E."/>
            <person name="Koch H."/>
            <person name="Vacherie B."/>
            <person name="Rattei T."/>
            <person name="Sinninghe Damste J."/>
            <person name="Spieck E."/>
            <person name="Le Paslier D."/>
            <person name="Daims H."/>
        </authorList>
    </citation>
    <scope>NUCLEOTIDE SEQUENCE [LARGE SCALE GENOMIC DNA]</scope>
</reference>
<dbReference type="AlphaFoldDB" id="D8P8E4"/>
<evidence type="ECO:0000256" key="8">
    <source>
        <dbReference type="ARBA" id="ARBA00022801"/>
    </source>
</evidence>
<feature type="domain" description="Survival protein SurE-like phosphatase/nucleotidase" evidence="11">
    <location>
        <begin position="6"/>
        <end position="186"/>
    </location>
</feature>
<dbReference type="GO" id="GO:0008254">
    <property type="term" value="F:3'-nucleotidase activity"/>
    <property type="evidence" value="ECO:0007669"/>
    <property type="project" value="TreeGrafter"/>
</dbReference>
<feature type="binding site" evidence="9">
    <location>
        <position position="12"/>
    </location>
    <ligand>
        <name>a divalent metal cation</name>
        <dbReference type="ChEBI" id="CHEBI:60240"/>
    </ligand>
</feature>
<feature type="compositionally biased region" description="Basic residues" evidence="10">
    <location>
        <begin position="259"/>
        <end position="271"/>
    </location>
</feature>
<evidence type="ECO:0000259" key="11">
    <source>
        <dbReference type="Pfam" id="PF01975"/>
    </source>
</evidence>
<dbReference type="HAMAP" id="MF_00060">
    <property type="entry name" value="SurE"/>
    <property type="match status" value="1"/>
</dbReference>
<dbReference type="Pfam" id="PF01975">
    <property type="entry name" value="SurE"/>
    <property type="match status" value="1"/>
</dbReference>
<dbReference type="InterPro" id="IPR036523">
    <property type="entry name" value="SurE-like_sf"/>
</dbReference>
<comment type="cofactor">
    <cofactor evidence="2">
        <name>Mg(2+)</name>
        <dbReference type="ChEBI" id="CHEBI:18420"/>
    </cofactor>
</comment>
<gene>
    <name evidence="9 12" type="primary">surE</name>
    <name evidence="12" type="ORF">NIDE4107</name>
</gene>
<evidence type="ECO:0000256" key="1">
    <source>
        <dbReference type="ARBA" id="ARBA00000815"/>
    </source>
</evidence>
<comment type="similarity">
    <text evidence="4 9">Belongs to the SurE nucleotidase family.</text>
</comment>
<comment type="caution">
    <text evidence="9">Lacks conserved residue(s) required for the propagation of feature annotation.</text>
</comment>
<organism evidence="12 13">
    <name type="scientific">Nitrospira defluvii</name>
    <dbReference type="NCBI Taxonomy" id="330214"/>
    <lineage>
        <taxon>Bacteria</taxon>
        <taxon>Pseudomonadati</taxon>
        <taxon>Nitrospirota</taxon>
        <taxon>Nitrospiria</taxon>
        <taxon>Nitrospirales</taxon>
        <taxon>Nitrospiraceae</taxon>
        <taxon>Nitrospira</taxon>
    </lineage>
</organism>
<comment type="catalytic activity">
    <reaction evidence="1 9">
        <text>a ribonucleoside 5'-phosphate + H2O = a ribonucleoside + phosphate</text>
        <dbReference type="Rhea" id="RHEA:12484"/>
        <dbReference type="ChEBI" id="CHEBI:15377"/>
        <dbReference type="ChEBI" id="CHEBI:18254"/>
        <dbReference type="ChEBI" id="CHEBI:43474"/>
        <dbReference type="ChEBI" id="CHEBI:58043"/>
        <dbReference type="EC" id="3.1.3.5"/>
    </reaction>
</comment>
<dbReference type="GO" id="GO:0004309">
    <property type="term" value="F:exopolyphosphatase activity"/>
    <property type="evidence" value="ECO:0007669"/>
    <property type="project" value="TreeGrafter"/>
</dbReference>
<dbReference type="InterPro" id="IPR002828">
    <property type="entry name" value="SurE-like_Pase/nucleotidase"/>
</dbReference>
<dbReference type="GO" id="GO:0005737">
    <property type="term" value="C:cytoplasm"/>
    <property type="evidence" value="ECO:0007669"/>
    <property type="project" value="UniProtKB-SubCell"/>
</dbReference>
<feature type="binding site" evidence="9">
    <location>
        <position position="94"/>
    </location>
    <ligand>
        <name>a divalent metal cation</name>
        <dbReference type="ChEBI" id="CHEBI:60240"/>
    </ligand>
</feature>
<dbReference type="PANTHER" id="PTHR30457:SF12">
    <property type="entry name" value="5'_3'-NUCLEOTIDASE SURE"/>
    <property type="match status" value="1"/>
</dbReference>
<dbReference type="SUPFAM" id="SSF64167">
    <property type="entry name" value="SurE-like"/>
    <property type="match status" value="1"/>
</dbReference>
<evidence type="ECO:0000256" key="6">
    <source>
        <dbReference type="ARBA" id="ARBA00022723"/>
    </source>
</evidence>
<accession>D8P8E4</accession>
<dbReference type="GO" id="GO:0046872">
    <property type="term" value="F:metal ion binding"/>
    <property type="evidence" value="ECO:0007669"/>
    <property type="project" value="UniProtKB-UniRule"/>
</dbReference>
<dbReference type="HOGENOM" id="CLU_045192_1_2_0"/>
<keyword evidence="13" id="KW-1185">Reference proteome</keyword>
<dbReference type="InterPro" id="IPR030048">
    <property type="entry name" value="SurE"/>
</dbReference>
<feature type="region of interest" description="Disordered" evidence="10">
    <location>
        <begin position="251"/>
        <end position="271"/>
    </location>
</feature>
<dbReference type="NCBIfam" id="TIGR00087">
    <property type="entry name" value="surE"/>
    <property type="match status" value="1"/>
</dbReference>
<evidence type="ECO:0000256" key="2">
    <source>
        <dbReference type="ARBA" id="ARBA00001946"/>
    </source>
</evidence>
<comment type="subcellular location">
    <subcellularLocation>
        <location evidence="3 9">Cytoplasm</location>
    </subcellularLocation>
</comment>
<dbReference type="OrthoDB" id="9780815at2"/>
<dbReference type="GO" id="GO:0000166">
    <property type="term" value="F:nucleotide binding"/>
    <property type="evidence" value="ECO:0007669"/>
    <property type="project" value="UniProtKB-KW"/>
</dbReference>
<evidence type="ECO:0000313" key="13">
    <source>
        <dbReference type="Proteomes" id="UP000001660"/>
    </source>
</evidence>
<evidence type="ECO:0000256" key="3">
    <source>
        <dbReference type="ARBA" id="ARBA00004496"/>
    </source>
</evidence>
<dbReference type="Gene3D" id="3.40.1210.10">
    <property type="entry name" value="Survival protein SurE-like phosphatase/nucleotidase"/>
    <property type="match status" value="1"/>
</dbReference>
<keyword evidence="7 9" id="KW-0547">Nucleotide-binding</keyword>
<dbReference type="eggNOG" id="COG0496">
    <property type="taxonomic scope" value="Bacteria"/>
</dbReference>
<keyword evidence="5 9" id="KW-0963">Cytoplasm</keyword>
<evidence type="ECO:0000256" key="4">
    <source>
        <dbReference type="ARBA" id="ARBA00011062"/>
    </source>
</evidence>
<dbReference type="PANTHER" id="PTHR30457">
    <property type="entry name" value="5'-NUCLEOTIDASE SURE"/>
    <property type="match status" value="1"/>
</dbReference>
<dbReference type="EC" id="3.1.3.5" evidence="9"/>
<sequence>MARVRILVTNDDGITSPGIHAVAAALGALGEVWIVAPDRERTAVGHAVTLHKPLRITKMAPRVFMVNGTPVDCVNLALVKVLPGRPSLIVSGINRGVNLGDDVMYSGTVSGALEGTILGIPSIAVSQEGDETFRFDVGAQYAARVAAEVLRHGLPPETILNVNIPNVPVRSIKGVKVTCLSRRRFNNPIVEKVDPRGRKYYWIAGTRQSWSRENDADHEALERRMVSVTPIHLDTTHHEVLEQFKAWEQPLSRPSARAKTVKPHARRRAQA</sequence>
<dbReference type="NCBIfam" id="NF001490">
    <property type="entry name" value="PRK00346.1-4"/>
    <property type="match status" value="1"/>
</dbReference>
<feature type="binding site" evidence="9">
    <location>
        <position position="11"/>
    </location>
    <ligand>
        <name>a divalent metal cation</name>
        <dbReference type="ChEBI" id="CHEBI:60240"/>
    </ligand>
</feature>
<proteinExistence type="inferred from homology"/>
<evidence type="ECO:0000313" key="12">
    <source>
        <dbReference type="EMBL" id="CBK43776.1"/>
    </source>
</evidence>
<comment type="cofactor">
    <cofactor evidence="9">
        <name>a divalent metal cation</name>
        <dbReference type="ChEBI" id="CHEBI:60240"/>
    </cofactor>
    <text evidence="9">Binds 1 divalent metal cation per subunit.</text>
</comment>
<evidence type="ECO:0000256" key="10">
    <source>
        <dbReference type="SAM" id="MobiDB-lite"/>
    </source>
</evidence>
<dbReference type="STRING" id="330214.NIDE4107"/>
<dbReference type="KEGG" id="nde:NIDE4107"/>
<dbReference type="Proteomes" id="UP000001660">
    <property type="component" value="Chromosome"/>
</dbReference>
<evidence type="ECO:0000256" key="9">
    <source>
        <dbReference type="HAMAP-Rule" id="MF_00060"/>
    </source>
</evidence>
<dbReference type="NCBIfam" id="NF001492">
    <property type="entry name" value="PRK00346.2-2"/>
    <property type="match status" value="1"/>
</dbReference>
<keyword evidence="6 9" id="KW-0479">Metal-binding</keyword>
<keyword evidence="8 9" id="KW-0378">Hydrolase</keyword>